<dbReference type="PANTHER" id="PTHR30204">
    <property type="entry name" value="REDOX-CYCLING DRUG-SENSING TRANSCRIPTIONAL ACTIVATOR SOXR"/>
    <property type="match status" value="1"/>
</dbReference>
<dbReference type="RefSeq" id="WP_087010638.1">
    <property type="nucleotide sequence ID" value="NZ_FUUY01000001.1"/>
</dbReference>
<evidence type="ECO:0000256" key="2">
    <source>
        <dbReference type="ARBA" id="ARBA00023015"/>
    </source>
</evidence>
<keyword evidence="4" id="KW-0804">Transcription</keyword>
<dbReference type="EMBL" id="FUUY01000001">
    <property type="protein sequence ID" value="SJX20651.1"/>
    <property type="molecule type" value="Genomic_DNA"/>
</dbReference>
<evidence type="ECO:0000259" key="6">
    <source>
        <dbReference type="PROSITE" id="PS50937"/>
    </source>
</evidence>
<feature type="coiled-coil region" evidence="5">
    <location>
        <begin position="80"/>
        <end position="110"/>
    </location>
</feature>
<keyword evidence="1" id="KW-0678">Repressor</keyword>
<reference evidence="7 8" key="1">
    <citation type="submission" date="2017-02" db="EMBL/GenBank/DDBJ databases">
        <authorList>
            <person name="Peterson S.W."/>
        </authorList>
    </citation>
    <scope>NUCLEOTIDE SEQUENCE [LARGE SCALE GENOMIC DNA]</scope>
    <source>
        <strain evidence="7">C6</strain>
    </source>
</reference>
<evidence type="ECO:0000256" key="1">
    <source>
        <dbReference type="ARBA" id="ARBA00022491"/>
    </source>
</evidence>
<dbReference type="SUPFAM" id="SSF46955">
    <property type="entry name" value="Putative DNA-binding domain"/>
    <property type="match status" value="1"/>
</dbReference>
<dbReference type="InterPro" id="IPR009061">
    <property type="entry name" value="DNA-bd_dom_put_sf"/>
</dbReference>
<dbReference type="SMART" id="SM00422">
    <property type="entry name" value="HTH_MERR"/>
    <property type="match status" value="1"/>
</dbReference>
<evidence type="ECO:0000256" key="3">
    <source>
        <dbReference type="ARBA" id="ARBA00023125"/>
    </source>
</evidence>
<dbReference type="PANTHER" id="PTHR30204:SF69">
    <property type="entry name" value="MERR-FAMILY TRANSCRIPTIONAL REGULATOR"/>
    <property type="match status" value="1"/>
</dbReference>
<evidence type="ECO:0000256" key="4">
    <source>
        <dbReference type="ARBA" id="ARBA00023163"/>
    </source>
</evidence>
<dbReference type="InterPro" id="IPR000551">
    <property type="entry name" value="MerR-type_HTH_dom"/>
</dbReference>
<evidence type="ECO:0000313" key="7">
    <source>
        <dbReference type="EMBL" id="SJX20651.1"/>
    </source>
</evidence>
<gene>
    <name evidence="7" type="primary">zntR_1</name>
    <name evidence="7" type="ORF">ACNJC6_00242</name>
</gene>
<dbReference type="GO" id="GO:0003677">
    <property type="term" value="F:DNA binding"/>
    <property type="evidence" value="ECO:0007669"/>
    <property type="project" value="UniProtKB-KW"/>
</dbReference>
<keyword evidence="2" id="KW-0805">Transcription regulation</keyword>
<organism evidence="7 8">
    <name type="scientific">Acinetobacter johnsonii</name>
    <dbReference type="NCBI Taxonomy" id="40214"/>
    <lineage>
        <taxon>Bacteria</taxon>
        <taxon>Pseudomonadati</taxon>
        <taxon>Pseudomonadota</taxon>
        <taxon>Gammaproteobacteria</taxon>
        <taxon>Moraxellales</taxon>
        <taxon>Moraxellaceae</taxon>
        <taxon>Acinetobacter</taxon>
    </lineage>
</organism>
<dbReference type="GO" id="GO:0003700">
    <property type="term" value="F:DNA-binding transcription factor activity"/>
    <property type="evidence" value="ECO:0007669"/>
    <property type="project" value="InterPro"/>
</dbReference>
<protein>
    <submittedName>
        <fullName evidence="7">HTH-type transcriptional regulator ZntR</fullName>
    </submittedName>
</protein>
<dbReference type="AlphaFoldDB" id="A0A1R7Q8P7"/>
<keyword evidence="5" id="KW-0175">Coiled coil</keyword>
<evidence type="ECO:0000256" key="5">
    <source>
        <dbReference type="SAM" id="Coils"/>
    </source>
</evidence>
<accession>A0A1R7Q8P7</accession>
<evidence type="ECO:0000313" key="8">
    <source>
        <dbReference type="Proteomes" id="UP000196240"/>
    </source>
</evidence>
<dbReference type="Proteomes" id="UP000196240">
    <property type="component" value="Unassembled WGS sequence"/>
</dbReference>
<dbReference type="Pfam" id="PF13411">
    <property type="entry name" value="MerR_1"/>
    <property type="match status" value="1"/>
</dbReference>
<dbReference type="PROSITE" id="PS50937">
    <property type="entry name" value="HTH_MERR_2"/>
    <property type="match status" value="1"/>
</dbReference>
<feature type="domain" description="HTH merR-type" evidence="6">
    <location>
        <begin position="5"/>
        <end position="74"/>
    </location>
</feature>
<proteinExistence type="predicted"/>
<dbReference type="InterPro" id="IPR047057">
    <property type="entry name" value="MerR_fam"/>
</dbReference>
<keyword evidence="3" id="KW-0238">DNA-binding</keyword>
<name>A0A1R7Q8P7_ACIJO</name>
<sequence>MMETMLTVSRLAKKLGLSRTTILYYEKQGLLKPSLIAENGYRWYGESEIERLKSIISYRSYGLSISDIRLLLEPLSISQGQILENHFRALEQEINNLRAHQKAIIELLKKSILLKEKFVNKAKWVEIMIAAGLSKEDMMKWHQKFEEMEPEEHQKFLESLEMTQDEITAIRSL</sequence>
<dbReference type="Gene3D" id="1.10.1660.10">
    <property type="match status" value="1"/>
</dbReference>
<dbReference type="PRINTS" id="PR00040">
    <property type="entry name" value="HTHMERR"/>
</dbReference>